<dbReference type="EMBL" id="BAABME010025544">
    <property type="protein sequence ID" value="GAA0172315.1"/>
    <property type="molecule type" value="Genomic_DNA"/>
</dbReference>
<name>A0AAV3R7N2_LITER</name>
<keyword evidence="3" id="KW-1185">Reference proteome</keyword>
<proteinExistence type="predicted"/>
<accession>A0AAV3R7N2</accession>
<dbReference type="AlphaFoldDB" id="A0AAV3R7N2"/>
<organism evidence="2 3">
    <name type="scientific">Lithospermum erythrorhizon</name>
    <name type="common">Purple gromwell</name>
    <name type="synonym">Lithospermum officinale var. erythrorhizon</name>
    <dbReference type="NCBI Taxonomy" id="34254"/>
    <lineage>
        <taxon>Eukaryota</taxon>
        <taxon>Viridiplantae</taxon>
        <taxon>Streptophyta</taxon>
        <taxon>Embryophyta</taxon>
        <taxon>Tracheophyta</taxon>
        <taxon>Spermatophyta</taxon>
        <taxon>Magnoliopsida</taxon>
        <taxon>eudicotyledons</taxon>
        <taxon>Gunneridae</taxon>
        <taxon>Pentapetalae</taxon>
        <taxon>asterids</taxon>
        <taxon>lamiids</taxon>
        <taxon>Boraginales</taxon>
        <taxon>Boraginaceae</taxon>
        <taxon>Boraginoideae</taxon>
        <taxon>Lithospermeae</taxon>
        <taxon>Lithospermum</taxon>
    </lineage>
</organism>
<sequence length="112" mass="13045">MNSGKKSLEMKWPKGRHFTQAIQDLIGRHFTRAIQDLIVELPNLRLNVQDRVEWKGYGSMVKAATIWTSLSHAKLVPPWTKLLWWMGHIPNHSFVCWVLCQGRLPTKDRLIS</sequence>
<protein>
    <recommendedName>
        <fullName evidence="1">Reverse transcriptase zinc-binding domain-containing protein</fullName>
    </recommendedName>
</protein>
<gene>
    <name evidence="2" type="ORF">LIER_41317</name>
</gene>
<feature type="domain" description="Reverse transcriptase zinc-binding" evidence="1">
    <location>
        <begin position="64"/>
        <end position="111"/>
    </location>
</feature>
<dbReference type="Pfam" id="PF13966">
    <property type="entry name" value="zf-RVT"/>
    <property type="match status" value="1"/>
</dbReference>
<evidence type="ECO:0000313" key="3">
    <source>
        <dbReference type="Proteomes" id="UP001454036"/>
    </source>
</evidence>
<dbReference type="Proteomes" id="UP001454036">
    <property type="component" value="Unassembled WGS sequence"/>
</dbReference>
<evidence type="ECO:0000313" key="2">
    <source>
        <dbReference type="EMBL" id="GAA0172315.1"/>
    </source>
</evidence>
<reference evidence="2 3" key="1">
    <citation type="submission" date="2024-01" db="EMBL/GenBank/DDBJ databases">
        <title>The complete chloroplast genome sequence of Lithospermum erythrorhizon: insights into the phylogenetic relationship among Boraginaceae species and the maternal lineages of purple gromwells.</title>
        <authorList>
            <person name="Okada T."/>
            <person name="Watanabe K."/>
        </authorList>
    </citation>
    <scope>NUCLEOTIDE SEQUENCE [LARGE SCALE GENOMIC DNA]</scope>
</reference>
<dbReference type="InterPro" id="IPR026960">
    <property type="entry name" value="RVT-Znf"/>
</dbReference>
<comment type="caution">
    <text evidence="2">The sequence shown here is derived from an EMBL/GenBank/DDBJ whole genome shotgun (WGS) entry which is preliminary data.</text>
</comment>
<evidence type="ECO:0000259" key="1">
    <source>
        <dbReference type="Pfam" id="PF13966"/>
    </source>
</evidence>